<dbReference type="EMBL" id="BK015918">
    <property type="protein sequence ID" value="DAF85112.1"/>
    <property type="molecule type" value="Genomic_DNA"/>
</dbReference>
<protein>
    <submittedName>
        <fullName evidence="1">Uncharacterized protein</fullName>
    </submittedName>
</protein>
<organism evidence="1">
    <name type="scientific">Siphoviridae sp. ctxdc10</name>
    <dbReference type="NCBI Taxonomy" id="2825740"/>
    <lineage>
        <taxon>Viruses</taxon>
        <taxon>Duplodnaviria</taxon>
        <taxon>Heunggongvirae</taxon>
        <taxon>Uroviricota</taxon>
        <taxon>Caudoviricetes</taxon>
    </lineage>
</organism>
<evidence type="ECO:0000313" key="1">
    <source>
        <dbReference type="EMBL" id="DAF85112.1"/>
    </source>
</evidence>
<accession>A0A8S5TSF7</accession>
<name>A0A8S5TSF7_9CAUD</name>
<sequence length="51" mass="5859">MKTRKPAPKVSKARAIELTMNLNGVSREIAEKYTDSELREVLRLLKLKANF</sequence>
<reference evidence="1" key="1">
    <citation type="journal article" date="2021" name="Proc. Natl. Acad. Sci. U.S.A.">
        <title>A Catalog of Tens of Thousands of Viruses from Human Metagenomes Reveals Hidden Associations with Chronic Diseases.</title>
        <authorList>
            <person name="Tisza M.J."/>
            <person name="Buck C.B."/>
        </authorList>
    </citation>
    <scope>NUCLEOTIDE SEQUENCE</scope>
    <source>
        <strain evidence="1">Ctxdc10</strain>
    </source>
</reference>
<proteinExistence type="predicted"/>